<accession>A0A2J6PJW2</accession>
<dbReference type="STRING" id="1745343.A0A2J6PJW2"/>
<reference evidence="1 2" key="1">
    <citation type="submission" date="2016-05" db="EMBL/GenBank/DDBJ databases">
        <title>A degradative enzymes factory behind the ericoid mycorrhizal symbiosis.</title>
        <authorList>
            <consortium name="DOE Joint Genome Institute"/>
            <person name="Martino E."/>
            <person name="Morin E."/>
            <person name="Grelet G."/>
            <person name="Kuo A."/>
            <person name="Kohler A."/>
            <person name="Daghino S."/>
            <person name="Barry K."/>
            <person name="Choi C."/>
            <person name="Cichocki N."/>
            <person name="Clum A."/>
            <person name="Copeland A."/>
            <person name="Hainaut M."/>
            <person name="Haridas S."/>
            <person name="Labutti K."/>
            <person name="Lindquist E."/>
            <person name="Lipzen A."/>
            <person name="Khouja H.-R."/>
            <person name="Murat C."/>
            <person name="Ohm R."/>
            <person name="Olson A."/>
            <person name="Spatafora J."/>
            <person name="Veneault-Fourrey C."/>
            <person name="Henrissat B."/>
            <person name="Grigoriev I."/>
            <person name="Martin F."/>
            <person name="Perotto S."/>
        </authorList>
    </citation>
    <scope>NUCLEOTIDE SEQUENCE [LARGE SCALE GENOMIC DNA]</scope>
    <source>
        <strain evidence="1 2">UAMH 7357</strain>
    </source>
</reference>
<dbReference type="Proteomes" id="UP000235672">
    <property type="component" value="Unassembled WGS sequence"/>
</dbReference>
<dbReference type="AlphaFoldDB" id="A0A2J6PJW2"/>
<dbReference type="EMBL" id="KZ613523">
    <property type="protein sequence ID" value="PMD14323.1"/>
    <property type="molecule type" value="Genomic_DNA"/>
</dbReference>
<evidence type="ECO:0000313" key="2">
    <source>
        <dbReference type="Proteomes" id="UP000235672"/>
    </source>
</evidence>
<name>A0A2J6PJW2_9HELO</name>
<sequence length="446" mass="50206">MEETNRIKDLLQDPKRCAELPAITPRQSRMLEVLRKGTINDLAEVLYTMATEDQEKSKNPGSFSSQEQRVGVSSMSRIIIEDAKESREMVSLLHTIHRSVLESIILNTIGYQYTTDPGFKKLLLPTDNCAGAYITTFVVAGEDHGKSLSGNQWGRLRDMMNDYISGVDHMEAAKIDHAFRRSNEVFDDVLREVMGGQRAMKPAGVKDFSEIMKNRICRSLDEEGDIVQLQAPIYVGCSQTIAKRLECHESLTNLSNSSSCWALLLSCLHTMGVSFEVVKTPIIKIWKPGQLSIAEILLTMLAGSLIMDGGLNRIQPGANKGDINPVRFQTALMQIYCYTHWTKANLTESMKVIERRREALKTFVSVKSGTSELHKTMEKAREIIDHSKAEIPKIMEDLEAKAKEQKARLSEIQNMTEKVVASNQEQQRFLDLHARIQDWQKSVGGS</sequence>
<keyword evidence="2" id="KW-1185">Reference proteome</keyword>
<proteinExistence type="predicted"/>
<protein>
    <submittedName>
        <fullName evidence="1">Uncharacterized protein</fullName>
    </submittedName>
</protein>
<evidence type="ECO:0000313" key="1">
    <source>
        <dbReference type="EMBL" id="PMD14323.1"/>
    </source>
</evidence>
<dbReference type="OrthoDB" id="5404738at2759"/>
<gene>
    <name evidence="1" type="ORF">NA56DRAFT_736147</name>
</gene>
<organism evidence="1 2">
    <name type="scientific">Hyaloscypha hepaticicola</name>
    <dbReference type="NCBI Taxonomy" id="2082293"/>
    <lineage>
        <taxon>Eukaryota</taxon>
        <taxon>Fungi</taxon>
        <taxon>Dikarya</taxon>
        <taxon>Ascomycota</taxon>
        <taxon>Pezizomycotina</taxon>
        <taxon>Leotiomycetes</taxon>
        <taxon>Helotiales</taxon>
        <taxon>Hyaloscyphaceae</taxon>
        <taxon>Hyaloscypha</taxon>
    </lineage>
</organism>